<keyword evidence="6 9" id="KW-0238">DNA-binding</keyword>
<dbReference type="InterPro" id="IPR023009">
    <property type="entry name" value="Tyrosine_recombinase_XerC/XerD"/>
</dbReference>
<dbReference type="InterPro" id="IPR010998">
    <property type="entry name" value="Integrase_recombinase_N"/>
</dbReference>
<dbReference type="InterPro" id="IPR011010">
    <property type="entry name" value="DNA_brk_join_enz"/>
</dbReference>
<keyword evidence="8 9" id="KW-0131">Cell cycle</keyword>
<gene>
    <name evidence="9" type="primary">xerC</name>
    <name evidence="12" type="ORF">GCM10009720_20800</name>
</gene>
<evidence type="ECO:0000259" key="10">
    <source>
        <dbReference type="PROSITE" id="PS51898"/>
    </source>
</evidence>
<feature type="active site" evidence="9">
    <location>
        <position position="193"/>
    </location>
</feature>
<feature type="active site" evidence="9">
    <location>
        <position position="169"/>
    </location>
</feature>
<comment type="similarity">
    <text evidence="9">Belongs to the 'phage' integrase family. XerC subfamily.</text>
</comment>
<evidence type="ECO:0000313" key="12">
    <source>
        <dbReference type="EMBL" id="GAA2040149.1"/>
    </source>
</evidence>
<feature type="active site" evidence="9">
    <location>
        <position position="291"/>
    </location>
</feature>
<protein>
    <recommendedName>
        <fullName evidence="9">Tyrosine recombinase XerC</fullName>
    </recommendedName>
</protein>
<dbReference type="Pfam" id="PF02899">
    <property type="entry name" value="Phage_int_SAM_1"/>
    <property type="match status" value="1"/>
</dbReference>
<dbReference type="RefSeq" id="WP_343958329.1">
    <property type="nucleotide sequence ID" value="NZ_BAAAMN010000043.1"/>
</dbReference>
<evidence type="ECO:0000256" key="4">
    <source>
        <dbReference type="ARBA" id="ARBA00022829"/>
    </source>
</evidence>
<dbReference type="Gene3D" id="1.10.150.130">
    <property type="match status" value="1"/>
</dbReference>
<feature type="domain" description="Tyr recombinase" evidence="10">
    <location>
        <begin position="120"/>
        <end position="313"/>
    </location>
</feature>
<feature type="domain" description="Core-binding (CB)" evidence="11">
    <location>
        <begin position="7"/>
        <end position="99"/>
    </location>
</feature>
<reference evidence="12 13" key="1">
    <citation type="journal article" date="2019" name="Int. J. Syst. Evol. Microbiol.">
        <title>The Global Catalogue of Microorganisms (GCM) 10K type strain sequencing project: providing services to taxonomists for standard genome sequencing and annotation.</title>
        <authorList>
            <consortium name="The Broad Institute Genomics Platform"/>
            <consortium name="The Broad Institute Genome Sequencing Center for Infectious Disease"/>
            <person name="Wu L."/>
            <person name="Ma J."/>
        </authorList>
    </citation>
    <scope>NUCLEOTIDE SEQUENCE [LARGE SCALE GENOMIC DNA]</scope>
    <source>
        <strain evidence="12 13">JCM 13595</strain>
    </source>
</reference>
<dbReference type="PANTHER" id="PTHR30349">
    <property type="entry name" value="PHAGE INTEGRASE-RELATED"/>
    <property type="match status" value="1"/>
</dbReference>
<dbReference type="CDD" id="cd00798">
    <property type="entry name" value="INT_XerDC_C"/>
    <property type="match status" value="1"/>
</dbReference>
<keyword evidence="13" id="KW-1185">Reference proteome</keyword>
<dbReference type="SUPFAM" id="SSF56349">
    <property type="entry name" value="DNA breaking-rejoining enzymes"/>
    <property type="match status" value="1"/>
</dbReference>
<dbReference type="PROSITE" id="PS51898">
    <property type="entry name" value="TYR_RECOMBINASE"/>
    <property type="match status" value="1"/>
</dbReference>
<keyword evidence="5 9" id="KW-0229">DNA integration</keyword>
<proteinExistence type="inferred from homology"/>
<dbReference type="InterPro" id="IPR044068">
    <property type="entry name" value="CB"/>
</dbReference>
<dbReference type="InterPro" id="IPR050090">
    <property type="entry name" value="Tyrosine_recombinase_XerCD"/>
</dbReference>
<evidence type="ECO:0000256" key="6">
    <source>
        <dbReference type="ARBA" id="ARBA00023125"/>
    </source>
</evidence>
<evidence type="ECO:0000259" key="11">
    <source>
        <dbReference type="PROSITE" id="PS51900"/>
    </source>
</evidence>
<dbReference type="InterPro" id="IPR002104">
    <property type="entry name" value="Integrase_catalytic"/>
</dbReference>
<dbReference type="PANTHER" id="PTHR30349:SF77">
    <property type="entry name" value="TYROSINE RECOMBINASE XERC"/>
    <property type="match status" value="1"/>
</dbReference>
<evidence type="ECO:0000256" key="7">
    <source>
        <dbReference type="ARBA" id="ARBA00023172"/>
    </source>
</evidence>
<evidence type="ECO:0000256" key="3">
    <source>
        <dbReference type="ARBA" id="ARBA00022618"/>
    </source>
</evidence>
<evidence type="ECO:0000256" key="8">
    <source>
        <dbReference type="ARBA" id="ARBA00023306"/>
    </source>
</evidence>
<dbReference type="InterPro" id="IPR013762">
    <property type="entry name" value="Integrase-like_cat_sf"/>
</dbReference>
<evidence type="ECO:0000313" key="13">
    <source>
        <dbReference type="Proteomes" id="UP001501461"/>
    </source>
</evidence>
<feature type="active site" evidence="9">
    <location>
        <position position="268"/>
    </location>
</feature>
<dbReference type="Pfam" id="PF00589">
    <property type="entry name" value="Phage_integrase"/>
    <property type="match status" value="1"/>
</dbReference>
<name>A0ABN2UM33_9MICC</name>
<organism evidence="12 13">
    <name type="scientific">Yaniella flava</name>
    <dbReference type="NCBI Taxonomy" id="287930"/>
    <lineage>
        <taxon>Bacteria</taxon>
        <taxon>Bacillati</taxon>
        <taxon>Actinomycetota</taxon>
        <taxon>Actinomycetes</taxon>
        <taxon>Micrococcales</taxon>
        <taxon>Micrococcaceae</taxon>
        <taxon>Yaniella</taxon>
    </lineage>
</organism>
<evidence type="ECO:0000256" key="5">
    <source>
        <dbReference type="ARBA" id="ARBA00022908"/>
    </source>
</evidence>
<feature type="active site" evidence="9">
    <location>
        <position position="265"/>
    </location>
</feature>
<evidence type="ECO:0000256" key="2">
    <source>
        <dbReference type="ARBA" id="ARBA00022490"/>
    </source>
</evidence>
<comment type="function">
    <text evidence="9">Site-specific tyrosine recombinase, which acts by catalyzing the cutting and rejoining of the recombining DNA molecules. The XerC-XerD complex is essential to convert dimers of the bacterial chromosome into monomers to permit their segregation at cell division. It also contributes to the segregational stability of plasmids.</text>
</comment>
<keyword evidence="7 9" id="KW-0233">DNA recombination</keyword>
<dbReference type="EMBL" id="BAAAMN010000043">
    <property type="protein sequence ID" value="GAA2040149.1"/>
    <property type="molecule type" value="Genomic_DNA"/>
</dbReference>
<evidence type="ECO:0000256" key="9">
    <source>
        <dbReference type="HAMAP-Rule" id="MF_01808"/>
    </source>
</evidence>
<sequence length="319" mass="35253">MVSNISSQDAELIDEYCHHLKHEMNRSDHTIRSYRSDVQGLASDLQTASAQAQDPVPVFREITLEELRGWLAQLTRHGIGRTTLARKSTSVRQFMAWLVRQGIRDDDPAARLVASKTASHLPDTLSKAQMRQALEGLKAKAVSTDGTQIDPLALRDLAMVEVLYSTGIRVAELEGLDIDDVDFSRAMIKVTGKGDKQRVVPLTNPAVDAIEQWLHRGRPQVVANNHQSPAVFLGSRGKRIGARQIREVVNAVLKDLGTTSASGVHVLRHTAATHLLDGGADLRSVQELLGHESLQTTQLYTHVSIDRLRQGYRQAHPRA</sequence>
<dbReference type="Gene3D" id="1.10.443.10">
    <property type="entry name" value="Intergrase catalytic core"/>
    <property type="match status" value="1"/>
</dbReference>
<dbReference type="Proteomes" id="UP001501461">
    <property type="component" value="Unassembled WGS sequence"/>
</dbReference>
<keyword evidence="3 9" id="KW-0132">Cell division</keyword>
<comment type="subcellular location">
    <subcellularLocation>
        <location evidence="1 9">Cytoplasm</location>
    </subcellularLocation>
</comment>
<dbReference type="PROSITE" id="PS51900">
    <property type="entry name" value="CB"/>
    <property type="match status" value="1"/>
</dbReference>
<feature type="active site" description="O-(3'-phospho-DNA)-tyrosine intermediate" evidence="9">
    <location>
        <position position="300"/>
    </location>
</feature>
<keyword evidence="4 9" id="KW-0159">Chromosome partition</keyword>
<evidence type="ECO:0000256" key="1">
    <source>
        <dbReference type="ARBA" id="ARBA00004496"/>
    </source>
</evidence>
<dbReference type="HAMAP" id="MF_01808">
    <property type="entry name" value="Recomb_XerC_XerD"/>
    <property type="match status" value="1"/>
</dbReference>
<keyword evidence="2 9" id="KW-0963">Cytoplasm</keyword>
<comment type="caution">
    <text evidence="12">The sequence shown here is derived from an EMBL/GenBank/DDBJ whole genome shotgun (WGS) entry which is preliminary data.</text>
</comment>
<accession>A0ABN2UM33</accession>
<dbReference type="InterPro" id="IPR004107">
    <property type="entry name" value="Integrase_SAM-like_N"/>
</dbReference>
<comment type="subunit">
    <text evidence="9">Forms a cyclic heterotetrameric complex composed of two molecules of XerC and two molecules of XerD.</text>
</comment>